<dbReference type="InterPro" id="IPR024083">
    <property type="entry name" value="Fumarase/histidase_N"/>
</dbReference>
<dbReference type="EMBL" id="LCQQ01000049">
    <property type="protein sequence ID" value="KKW19810.1"/>
    <property type="molecule type" value="Genomic_DNA"/>
</dbReference>
<dbReference type="InterPro" id="IPR019468">
    <property type="entry name" value="AdenyloSucc_lyase_C"/>
</dbReference>
<dbReference type="Proteomes" id="UP000034201">
    <property type="component" value="Unassembled WGS sequence"/>
</dbReference>
<sequence>MNTWDRFDSISPIDYRYWDKEVAKYLSENGFTRYKLFVEFALMRVLHRRGICLETAVKEVEAACGQVTTAEVYAEEGRIRHDIRALVNRIREKVSEDAKPYIHMTATSYDIIDPANAARYKDVVEKVLVPSLVELERVLIGITLREAETVQVGRTHGQHAVPITFGFALAEYVSRLGGSIEALKLLAANLPGKFSGAVGAYNASSLFFEDPEGFETEVLAELGLIPAEHSTQIVPPEALTRLLCEVTIVAGILANLSDDMRHLQRTEIAEVGEEFEAAQVGSSTMPQKRNPINFENAKSFWKIVAPRILTVFMDQISEHQRDLTNSGSARTYGEIVAYVVSAAKRLTRTMQKLTVDRANLERNLAMQKGLVVAEPLYIILAALGHPDAHEKVRKLTLQAQREKRPLEEVVEGVPEMRDYLEKMTPYQRQILSNPSLYTGIAAKKARMIAKRWKQKLGL</sequence>
<protein>
    <submittedName>
        <fullName evidence="5">Fumarate lyase</fullName>
    </submittedName>
</protein>
<gene>
    <name evidence="5" type="ORF">UY61_C0049G0012</name>
</gene>
<dbReference type="GO" id="GO:0044208">
    <property type="term" value="P:'de novo' AMP biosynthetic process"/>
    <property type="evidence" value="ECO:0007669"/>
    <property type="project" value="TreeGrafter"/>
</dbReference>
<dbReference type="GO" id="GO:0070626">
    <property type="term" value="F:(S)-2-(5-amino-1-(5-phospho-D-ribosyl)imidazole-4-carboxamido) succinate lyase (fumarate-forming) activity"/>
    <property type="evidence" value="ECO:0007669"/>
    <property type="project" value="TreeGrafter"/>
</dbReference>
<organism evidence="5 6">
    <name type="scientific">Candidatus Adlerbacteria bacterium GW2011_GWC1_50_9</name>
    <dbReference type="NCBI Taxonomy" id="1618608"/>
    <lineage>
        <taxon>Bacteria</taxon>
        <taxon>Candidatus Adleribacteriota</taxon>
    </lineage>
</organism>
<evidence type="ECO:0000313" key="5">
    <source>
        <dbReference type="EMBL" id="KKW19810.1"/>
    </source>
</evidence>
<dbReference type="PROSITE" id="PS00163">
    <property type="entry name" value="FUMARATE_LYASES"/>
    <property type="match status" value="1"/>
</dbReference>
<dbReference type="Gene3D" id="1.10.40.30">
    <property type="entry name" value="Fumarase/aspartase (C-terminal domain)"/>
    <property type="match status" value="1"/>
</dbReference>
<reference evidence="5 6" key="1">
    <citation type="journal article" date="2015" name="Nature">
        <title>rRNA introns, odd ribosomes, and small enigmatic genomes across a large radiation of phyla.</title>
        <authorList>
            <person name="Brown C.T."/>
            <person name="Hug L.A."/>
            <person name="Thomas B.C."/>
            <person name="Sharon I."/>
            <person name="Castelle C.J."/>
            <person name="Singh A."/>
            <person name="Wilkins M.J."/>
            <person name="Williams K.H."/>
            <person name="Banfield J.F."/>
        </authorList>
    </citation>
    <scope>NUCLEOTIDE SEQUENCE [LARGE SCALE GENOMIC DNA]</scope>
</reference>
<evidence type="ECO:0000313" key="6">
    <source>
        <dbReference type="Proteomes" id="UP000034201"/>
    </source>
</evidence>
<dbReference type="Pfam" id="PF00206">
    <property type="entry name" value="Lyase_1"/>
    <property type="match status" value="1"/>
</dbReference>
<dbReference type="InterPro" id="IPR022761">
    <property type="entry name" value="Fumarate_lyase_N"/>
</dbReference>
<evidence type="ECO:0000256" key="1">
    <source>
        <dbReference type="ARBA" id="ARBA00022755"/>
    </source>
</evidence>
<dbReference type="InterPro" id="IPR020557">
    <property type="entry name" value="Fumarate_lyase_CS"/>
</dbReference>
<evidence type="ECO:0000256" key="3">
    <source>
        <dbReference type="ARBA" id="ARBA00025012"/>
    </source>
</evidence>
<keyword evidence="1" id="KW-0658">Purine biosynthesis</keyword>
<evidence type="ECO:0000259" key="4">
    <source>
        <dbReference type="SMART" id="SM00998"/>
    </source>
</evidence>
<dbReference type="Gene3D" id="1.20.200.10">
    <property type="entry name" value="Fumarase/aspartase (Central domain)"/>
    <property type="match status" value="1"/>
</dbReference>
<feature type="domain" description="Adenylosuccinate lyase C-terminal" evidence="4">
    <location>
        <begin position="368"/>
        <end position="449"/>
    </location>
</feature>
<dbReference type="SMART" id="SM00998">
    <property type="entry name" value="ADSL_C"/>
    <property type="match status" value="1"/>
</dbReference>
<dbReference type="CDD" id="cd01595">
    <property type="entry name" value="Adenylsuccinate_lyase_like"/>
    <property type="match status" value="1"/>
</dbReference>
<proteinExistence type="predicted"/>
<dbReference type="PATRIC" id="fig|1618608.3.peg.674"/>
<dbReference type="Pfam" id="PF08328">
    <property type="entry name" value="ASL_C"/>
    <property type="match status" value="1"/>
</dbReference>
<dbReference type="GO" id="GO:0005829">
    <property type="term" value="C:cytosol"/>
    <property type="evidence" value="ECO:0007669"/>
    <property type="project" value="TreeGrafter"/>
</dbReference>
<dbReference type="PANTHER" id="PTHR43172">
    <property type="entry name" value="ADENYLOSUCCINATE LYASE"/>
    <property type="match status" value="1"/>
</dbReference>
<dbReference type="AlphaFoldDB" id="A0A0G1WMJ7"/>
<dbReference type="GO" id="GO:0004018">
    <property type="term" value="F:N6-(1,2-dicarboxyethyl)AMP AMP-lyase (fumarate-forming) activity"/>
    <property type="evidence" value="ECO:0007669"/>
    <property type="project" value="InterPro"/>
</dbReference>
<name>A0A0G1WMJ7_9BACT</name>
<comment type="caution">
    <text evidence="5">The sequence shown here is derived from an EMBL/GenBank/DDBJ whole genome shotgun (WGS) entry which is preliminary data.</text>
</comment>
<dbReference type="Gene3D" id="1.10.275.10">
    <property type="entry name" value="Fumarase/aspartase (N-terminal domain)"/>
    <property type="match status" value="1"/>
</dbReference>
<dbReference type="InterPro" id="IPR000362">
    <property type="entry name" value="Fumarate_lyase_fam"/>
</dbReference>
<dbReference type="PRINTS" id="PR00149">
    <property type="entry name" value="FUMRATELYASE"/>
</dbReference>
<dbReference type="GO" id="GO:0006188">
    <property type="term" value="P:IMP biosynthetic process"/>
    <property type="evidence" value="ECO:0007669"/>
    <property type="project" value="InterPro"/>
</dbReference>
<dbReference type="SUPFAM" id="SSF48557">
    <property type="entry name" value="L-aspartase-like"/>
    <property type="match status" value="1"/>
</dbReference>
<comment type="function">
    <text evidence="3">Catalyzes two reactions in de novo purine nucleotide biosynthesis. Catalyzes the breakdown of 5-aminoimidazole- (N-succinylocarboxamide) ribotide (SAICAR or 2-[5-amino-1-(5-phospho-beta-D-ribosyl)imidazole-4-carboxamido]succinate) to 5-aminoimidazole-4-carboxamide ribotide (AICAR or 5-amino-1-(5-phospho-beta-D-ribosyl)imidazole-4-carboxamide) and fumarate, and of adenylosuccinate (ADS or N(6)-(1,2-dicarboxyethyl)-AMP) to adenosine monophosphate (AMP) and fumarate.</text>
</comment>
<evidence type="ECO:0000256" key="2">
    <source>
        <dbReference type="ARBA" id="ARBA00023239"/>
    </source>
</evidence>
<dbReference type="PANTHER" id="PTHR43172:SF1">
    <property type="entry name" value="ADENYLOSUCCINATE LYASE"/>
    <property type="match status" value="1"/>
</dbReference>
<dbReference type="InterPro" id="IPR008948">
    <property type="entry name" value="L-Aspartase-like"/>
</dbReference>
<keyword evidence="2 5" id="KW-0456">Lyase</keyword>
<accession>A0A0G1WMJ7</accession>
<dbReference type="InterPro" id="IPR013539">
    <property type="entry name" value="PurB_C"/>
</dbReference>